<gene>
    <name evidence="1" type="ORF">TREMTM_A_00290</name>
</gene>
<protein>
    <submittedName>
        <fullName evidence="1">Uncharacterized protein</fullName>
    </submittedName>
</protein>
<name>A0A1C3K8V0_TREPR</name>
<organism evidence="1 2">
    <name type="scientific">Tremblaya princeps</name>
    <dbReference type="NCBI Taxonomy" id="189385"/>
    <lineage>
        <taxon>Bacteria</taxon>
        <taxon>Pseudomonadati</taxon>
        <taxon>Pseudomonadota</taxon>
        <taxon>Betaproteobacteria</taxon>
        <taxon>Candidatus Tremblayella</taxon>
    </lineage>
</organism>
<reference evidence="2" key="1">
    <citation type="submission" date="2016-04" db="EMBL/GenBank/DDBJ databases">
        <authorList>
            <person name="Szabo Gitta"/>
        </authorList>
    </citation>
    <scope>NUCLEOTIDE SEQUENCE [LARGE SCALE GENOMIC DNA]</scope>
</reference>
<accession>A0A1C3K8V0</accession>
<dbReference type="EMBL" id="FLRF01000001">
    <property type="protein sequence ID" value="SBT62949.1"/>
    <property type="molecule type" value="Genomic_DNA"/>
</dbReference>
<sequence>MHDCGARAERPVQGHASISAVPADCTARRCYSPCYQGCRYIVASASEHASKKGYSQPRFPGPMPA</sequence>
<proteinExistence type="predicted"/>
<dbReference type="Proteomes" id="UP000092845">
    <property type="component" value="Unassembled WGS sequence"/>
</dbReference>
<dbReference type="AlphaFoldDB" id="A0A1C3K8V0"/>
<evidence type="ECO:0000313" key="2">
    <source>
        <dbReference type="Proteomes" id="UP000092845"/>
    </source>
</evidence>
<evidence type="ECO:0000313" key="1">
    <source>
        <dbReference type="EMBL" id="SBT62949.1"/>
    </source>
</evidence>